<proteinExistence type="predicted"/>
<evidence type="ECO:0000313" key="1">
    <source>
        <dbReference type="EMBL" id="KKM63369.1"/>
    </source>
</evidence>
<dbReference type="EMBL" id="LAZR01011111">
    <property type="protein sequence ID" value="KKM63369.1"/>
    <property type="molecule type" value="Genomic_DNA"/>
</dbReference>
<gene>
    <name evidence="1" type="ORF">LCGC14_1512180</name>
</gene>
<accession>A0A0F9J164</accession>
<comment type="caution">
    <text evidence="1">The sequence shown here is derived from an EMBL/GenBank/DDBJ whole genome shotgun (WGS) entry which is preliminary data.</text>
</comment>
<name>A0A0F9J164_9ZZZZ</name>
<reference evidence="1" key="1">
    <citation type="journal article" date="2015" name="Nature">
        <title>Complex archaea that bridge the gap between prokaryotes and eukaryotes.</title>
        <authorList>
            <person name="Spang A."/>
            <person name="Saw J.H."/>
            <person name="Jorgensen S.L."/>
            <person name="Zaremba-Niedzwiedzka K."/>
            <person name="Martijn J."/>
            <person name="Lind A.E."/>
            <person name="van Eijk R."/>
            <person name="Schleper C."/>
            <person name="Guy L."/>
            <person name="Ettema T.J."/>
        </authorList>
    </citation>
    <scope>NUCLEOTIDE SEQUENCE</scope>
</reference>
<protein>
    <recommendedName>
        <fullName evidence="2">MULE transposase domain-containing protein</fullName>
    </recommendedName>
</protein>
<evidence type="ECO:0008006" key="2">
    <source>
        <dbReference type="Google" id="ProtNLM"/>
    </source>
</evidence>
<sequence>MRKLHDDAVNKLSLTNAFVFEPVLHFKTNKECCPQCQTKLKVHHTDTRKVYMLDIGKCKAHRTFMFCPDCKGVYPPEDFEKSVPSYSNVGYDVMVLTGRLILCEHHTIMETLSELKKRNVHISSSQVAYLAQKFIFYLSVLHQQAGAMLKMRIRQKGGYILHIDGTCEGASPHLVSAIDEVSNFVLANVKIPSESKEQLVPFLQQIRKQYGEPLAVSSDMGRGLLSAIAEVFPNTPHYICHFHFLRDLGKDLLEEQYSIIRNTLKNSGISAQLRYRLRYYFDNKPQNINVGEIIQIAQTSKPINMQDSAAIKQLCHVLLLWALDGKKQGNGFGFPFDRPHAEFYRRLYVLWEQLNTFQGKCITNKPIFKFIARIIDDLSLLVNDTQCMAAYQMLAKKQTVFDEFRQALAIALPNTTKGLNDAGEDIAMDTIEKRVKMFRNDLVKAKGYHKSTAYQKLIGQIDKYWEKLFCDSIKVSTPAGDSFIQPQRTNNILEQFFRGMRRSHRRTTGNSSMCKKLHSMIADTPLVKNLDNPEYMDIILNGKKSLEETFAEISQKEVMKKMQEAKKDETKIPRKVLLLVRQKETMAKLIYLIAS</sequence>
<organism evidence="1">
    <name type="scientific">marine sediment metagenome</name>
    <dbReference type="NCBI Taxonomy" id="412755"/>
    <lineage>
        <taxon>unclassified sequences</taxon>
        <taxon>metagenomes</taxon>
        <taxon>ecological metagenomes</taxon>
    </lineage>
</organism>
<dbReference type="AlphaFoldDB" id="A0A0F9J164"/>